<dbReference type="GO" id="GO:0022857">
    <property type="term" value="F:transmembrane transporter activity"/>
    <property type="evidence" value="ECO:0007669"/>
    <property type="project" value="InterPro"/>
</dbReference>
<organism evidence="4 5">
    <name type="scientific">Steinernema glaseri</name>
    <dbReference type="NCBI Taxonomy" id="37863"/>
    <lineage>
        <taxon>Eukaryota</taxon>
        <taxon>Metazoa</taxon>
        <taxon>Ecdysozoa</taxon>
        <taxon>Nematoda</taxon>
        <taxon>Chromadorea</taxon>
        <taxon>Rhabditida</taxon>
        <taxon>Tylenchina</taxon>
        <taxon>Panagrolaimomorpha</taxon>
        <taxon>Strongyloidoidea</taxon>
        <taxon>Steinernematidae</taxon>
        <taxon>Steinernema</taxon>
    </lineage>
</organism>
<feature type="transmembrane region" description="Helical" evidence="2">
    <location>
        <begin position="127"/>
        <end position="149"/>
    </location>
</feature>
<feature type="transmembrane region" description="Helical" evidence="2">
    <location>
        <begin position="218"/>
        <end position="237"/>
    </location>
</feature>
<dbReference type="WBParaSite" id="L893_g30140.t1">
    <property type="protein sequence ID" value="L893_g30140.t1"/>
    <property type="gene ID" value="L893_g30140"/>
</dbReference>
<feature type="transmembrane region" description="Helical" evidence="2">
    <location>
        <begin position="155"/>
        <end position="175"/>
    </location>
</feature>
<sequence>MEAKKVHPGKVYEHRTRYFILFLGMFCLSSICSNMISLNFTLICMHEKNPAGVPHAISANSTENSILNLDISNLSVVPGPEGETVHHSPNFDYTQKEKSMLLWAVACGTLLAAFPFNYLYQYYGAKYVFFCAGLLSAAATAAIPTMAYISLNWFLFARFLQGISYGADFAAIGLITVRWASLKQHGVFISVLTSFSLFSVIITMPVSGFLCENYGWPSVYYAHATFGVLIFSLWLIYYQDDPRTHRSVSSFELEKIERNKSEAHKNHDPYVPYWEILKNPVILTVWLNAFAEILSGQLIVTYGPTYLKEVLKFGVARTGTFVALPIVVQMACKLSSGYLSDQVK</sequence>
<feature type="domain" description="Major facilitator superfamily (MFS) profile" evidence="3">
    <location>
        <begin position="56"/>
        <end position="344"/>
    </location>
</feature>
<evidence type="ECO:0000259" key="3">
    <source>
        <dbReference type="PROSITE" id="PS50850"/>
    </source>
</evidence>
<feature type="transmembrane region" description="Helical" evidence="2">
    <location>
        <begin position="187"/>
        <end position="206"/>
    </location>
</feature>
<dbReference type="InterPro" id="IPR011701">
    <property type="entry name" value="MFS"/>
</dbReference>
<keyword evidence="2" id="KW-0472">Membrane</keyword>
<comment type="subcellular location">
    <subcellularLocation>
        <location evidence="1">Membrane</location>
        <topology evidence="1">Multi-pass membrane protein</topology>
    </subcellularLocation>
</comment>
<dbReference type="GO" id="GO:0016020">
    <property type="term" value="C:membrane"/>
    <property type="evidence" value="ECO:0007669"/>
    <property type="project" value="UniProtKB-SubCell"/>
</dbReference>
<evidence type="ECO:0000256" key="1">
    <source>
        <dbReference type="ARBA" id="ARBA00004141"/>
    </source>
</evidence>
<feature type="transmembrane region" description="Helical" evidence="2">
    <location>
        <begin position="100"/>
        <end position="120"/>
    </location>
</feature>
<dbReference type="Proteomes" id="UP000095287">
    <property type="component" value="Unplaced"/>
</dbReference>
<feature type="transmembrane region" description="Helical" evidence="2">
    <location>
        <begin position="20"/>
        <end position="43"/>
    </location>
</feature>
<evidence type="ECO:0000256" key="2">
    <source>
        <dbReference type="SAM" id="Phobius"/>
    </source>
</evidence>
<reference evidence="5" key="1">
    <citation type="submission" date="2016-11" db="UniProtKB">
        <authorList>
            <consortium name="WormBaseParasite"/>
        </authorList>
    </citation>
    <scope>IDENTIFICATION</scope>
</reference>
<dbReference type="Gene3D" id="1.20.1250.20">
    <property type="entry name" value="MFS general substrate transporter like domains"/>
    <property type="match status" value="2"/>
</dbReference>
<accession>A0A1I7ZVZ8</accession>
<keyword evidence="2" id="KW-0812">Transmembrane</keyword>
<proteinExistence type="predicted"/>
<evidence type="ECO:0000313" key="5">
    <source>
        <dbReference type="WBParaSite" id="L893_g30140.t1"/>
    </source>
</evidence>
<dbReference type="InterPro" id="IPR020846">
    <property type="entry name" value="MFS_dom"/>
</dbReference>
<dbReference type="InterPro" id="IPR036259">
    <property type="entry name" value="MFS_trans_sf"/>
</dbReference>
<dbReference type="SUPFAM" id="SSF103473">
    <property type="entry name" value="MFS general substrate transporter"/>
    <property type="match status" value="1"/>
</dbReference>
<keyword evidence="4" id="KW-1185">Reference proteome</keyword>
<dbReference type="Pfam" id="PF07690">
    <property type="entry name" value="MFS_1"/>
    <property type="match status" value="1"/>
</dbReference>
<dbReference type="AlphaFoldDB" id="A0A1I7ZVZ8"/>
<name>A0A1I7ZVZ8_9BILA</name>
<dbReference type="PANTHER" id="PTHR45757">
    <property type="entry name" value="PROTEIN CBG23364-RELATED"/>
    <property type="match status" value="1"/>
</dbReference>
<keyword evidence="2" id="KW-1133">Transmembrane helix</keyword>
<dbReference type="PROSITE" id="PS50850">
    <property type="entry name" value="MFS"/>
    <property type="match status" value="1"/>
</dbReference>
<evidence type="ECO:0000313" key="4">
    <source>
        <dbReference type="Proteomes" id="UP000095287"/>
    </source>
</evidence>
<protein>
    <submittedName>
        <fullName evidence="5">MFS domain-containing protein</fullName>
    </submittedName>
</protein>